<dbReference type="Pfam" id="PF19615">
    <property type="entry name" value="DUF6120"/>
    <property type="match status" value="1"/>
</dbReference>
<feature type="transmembrane region" description="Helical" evidence="1">
    <location>
        <begin position="85"/>
        <end position="105"/>
    </location>
</feature>
<dbReference type="AlphaFoldDB" id="A0A9D2U4E3"/>
<protein>
    <submittedName>
        <fullName evidence="2">Uncharacterized protein</fullName>
    </submittedName>
</protein>
<dbReference type="InterPro" id="IPR046123">
    <property type="entry name" value="DUF6120"/>
</dbReference>
<reference evidence="2" key="1">
    <citation type="journal article" date="2021" name="PeerJ">
        <title>Extensive microbial diversity within the chicken gut microbiome revealed by metagenomics and culture.</title>
        <authorList>
            <person name="Gilroy R."/>
            <person name="Ravi A."/>
            <person name="Getino M."/>
            <person name="Pursley I."/>
            <person name="Horton D.L."/>
            <person name="Alikhan N.F."/>
            <person name="Baker D."/>
            <person name="Gharbi K."/>
            <person name="Hall N."/>
            <person name="Watson M."/>
            <person name="Adriaenssens E.M."/>
            <person name="Foster-Nyarko E."/>
            <person name="Jarju S."/>
            <person name="Secka A."/>
            <person name="Antonio M."/>
            <person name="Oren A."/>
            <person name="Chaudhuri R.R."/>
            <person name="La Ragione R."/>
            <person name="Hildebrand F."/>
            <person name="Pallen M.J."/>
        </authorList>
    </citation>
    <scope>NUCLEOTIDE SEQUENCE</scope>
    <source>
        <strain evidence="2">ChiW19-6364</strain>
    </source>
</reference>
<evidence type="ECO:0000313" key="3">
    <source>
        <dbReference type="Proteomes" id="UP000823850"/>
    </source>
</evidence>
<proteinExistence type="predicted"/>
<evidence type="ECO:0000256" key="1">
    <source>
        <dbReference type="SAM" id="Phobius"/>
    </source>
</evidence>
<organism evidence="2 3">
    <name type="scientific">Candidatus Blautia stercoripullorum</name>
    <dbReference type="NCBI Taxonomy" id="2838502"/>
    <lineage>
        <taxon>Bacteria</taxon>
        <taxon>Bacillati</taxon>
        <taxon>Bacillota</taxon>
        <taxon>Clostridia</taxon>
        <taxon>Lachnospirales</taxon>
        <taxon>Lachnospiraceae</taxon>
        <taxon>Blautia</taxon>
    </lineage>
</organism>
<dbReference type="Proteomes" id="UP000823850">
    <property type="component" value="Unassembled WGS sequence"/>
</dbReference>
<name>A0A9D2U4E3_9FIRM</name>
<keyword evidence="1" id="KW-0472">Membrane</keyword>
<gene>
    <name evidence="2" type="ORF">H9913_05440</name>
</gene>
<reference evidence="2" key="2">
    <citation type="submission" date="2021-04" db="EMBL/GenBank/DDBJ databases">
        <authorList>
            <person name="Gilroy R."/>
        </authorList>
    </citation>
    <scope>NUCLEOTIDE SEQUENCE</scope>
    <source>
        <strain evidence="2">ChiW19-6364</strain>
    </source>
</reference>
<accession>A0A9D2U4E3</accession>
<keyword evidence="1" id="KW-1133">Transmembrane helix</keyword>
<dbReference type="EMBL" id="DWUX01000103">
    <property type="protein sequence ID" value="HJD39452.1"/>
    <property type="molecule type" value="Genomic_DNA"/>
</dbReference>
<sequence>MNKNCQLFYKRLRTLFPSIGFAEGKFLRDIKMQLRDYSIENPNAKYEDVVKFFGNPEDVYVDYIKNQEEGRIYLKFQLKKRIRNAIGFLVLIVLFLWITYFLIWWKGYDIFSNNIPNVKVTTIEEGE</sequence>
<evidence type="ECO:0000313" key="2">
    <source>
        <dbReference type="EMBL" id="HJD39452.1"/>
    </source>
</evidence>
<keyword evidence="1" id="KW-0812">Transmembrane</keyword>
<comment type="caution">
    <text evidence="2">The sequence shown here is derived from an EMBL/GenBank/DDBJ whole genome shotgun (WGS) entry which is preliminary data.</text>
</comment>